<comment type="caution">
    <text evidence="2">The sequence shown here is derived from an EMBL/GenBank/DDBJ whole genome shotgun (WGS) entry which is preliminary data.</text>
</comment>
<dbReference type="InterPro" id="IPR007995">
    <property type="entry name" value="DUF742"/>
</dbReference>
<gene>
    <name evidence="2" type="ORF">EHYA_09152</name>
</gene>
<dbReference type="Pfam" id="PF05331">
    <property type="entry name" value="DUF742"/>
    <property type="match status" value="1"/>
</dbReference>
<evidence type="ECO:0008006" key="4">
    <source>
        <dbReference type="Google" id="ProtNLM"/>
    </source>
</evidence>
<dbReference type="AlphaFoldDB" id="A0A401Z3J0"/>
<evidence type="ECO:0000313" key="2">
    <source>
        <dbReference type="EMBL" id="GCE01386.1"/>
    </source>
</evidence>
<dbReference type="PANTHER" id="PTHR36221:SF1">
    <property type="entry name" value="DUF742 DOMAIN-CONTAINING PROTEIN"/>
    <property type="match status" value="1"/>
</dbReference>
<proteinExistence type="predicted"/>
<sequence length="129" mass="14188">MVRPYTLTRGRTKAVRDADLTLITLVTTVDPDEPAVRTPGSDESSPGPRRKPRDGRGRQPEHQRILELCREPQAVAEVAALIDLPVSITKVLVDDLLRDGLVTVRAPLALARTPDTALLKKVRDGLLRL</sequence>
<feature type="compositionally biased region" description="Basic and acidic residues" evidence="1">
    <location>
        <begin position="54"/>
        <end position="63"/>
    </location>
</feature>
<dbReference type="EMBL" id="BIFH01000048">
    <property type="protein sequence ID" value="GCE01386.1"/>
    <property type="molecule type" value="Genomic_DNA"/>
</dbReference>
<protein>
    <recommendedName>
        <fullName evidence="4">DUF742 domain-containing protein</fullName>
    </recommendedName>
</protein>
<dbReference type="PANTHER" id="PTHR36221">
    <property type="entry name" value="DUF742 DOMAIN-CONTAINING PROTEIN"/>
    <property type="match status" value="1"/>
</dbReference>
<dbReference type="Proteomes" id="UP000286931">
    <property type="component" value="Unassembled WGS sequence"/>
</dbReference>
<keyword evidence="3" id="KW-1185">Reference proteome</keyword>
<organism evidence="2 3">
    <name type="scientific">Embleya hyalina</name>
    <dbReference type="NCBI Taxonomy" id="516124"/>
    <lineage>
        <taxon>Bacteria</taxon>
        <taxon>Bacillati</taxon>
        <taxon>Actinomycetota</taxon>
        <taxon>Actinomycetes</taxon>
        <taxon>Kitasatosporales</taxon>
        <taxon>Streptomycetaceae</taxon>
        <taxon>Embleya</taxon>
    </lineage>
</organism>
<evidence type="ECO:0000256" key="1">
    <source>
        <dbReference type="SAM" id="MobiDB-lite"/>
    </source>
</evidence>
<dbReference type="OrthoDB" id="4244884at2"/>
<accession>A0A401Z3J0</accession>
<feature type="region of interest" description="Disordered" evidence="1">
    <location>
        <begin position="29"/>
        <end position="63"/>
    </location>
</feature>
<reference evidence="2 3" key="1">
    <citation type="submission" date="2018-12" db="EMBL/GenBank/DDBJ databases">
        <title>Draft genome sequence of Embleya hyalina NBRC 13850T.</title>
        <authorList>
            <person name="Komaki H."/>
            <person name="Hosoyama A."/>
            <person name="Kimura A."/>
            <person name="Ichikawa N."/>
            <person name="Tamura T."/>
        </authorList>
    </citation>
    <scope>NUCLEOTIDE SEQUENCE [LARGE SCALE GENOMIC DNA]</scope>
    <source>
        <strain evidence="2 3">NBRC 13850</strain>
    </source>
</reference>
<evidence type="ECO:0000313" key="3">
    <source>
        <dbReference type="Proteomes" id="UP000286931"/>
    </source>
</evidence>
<name>A0A401Z3J0_9ACTN</name>